<protein>
    <submittedName>
        <fullName evidence="2">Uncharacterized protein</fullName>
    </submittedName>
</protein>
<evidence type="ECO:0000313" key="3">
    <source>
        <dbReference type="Proteomes" id="UP001500320"/>
    </source>
</evidence>
<feature type="transmembrane region" description="Helical" evidence="1">
    <location>
        <begin position="26"/>
        <end position="44"/>
    </location>
</feature>
<feature type="transmembrane region" description="Helical" evidence="1">
    <location>
        <begin position="333"/>
        <end position="354"/>
    </location>
</feature>
<accession>A0ABP6NK01</accession>
<name>A0ABP6NK01_9ACTN</name>
<feature type="transmembrane region" description="Helical" evidence="1">
    <location>
        <begin position="98"/>
        <end position="117"/>
    </location>
</feature>
<feature type="transmembrane region" description="Helical" evidence="1">
    <location>
        <begin position="234"/>
        <end position="252"/>
    </location>
</feature>
<dbReference type="EMBL" id="BAAAUT010000041">
    <property type="protein sequence ID" value="GAA3150714.1"/>
    <property type="molecule type" value="Genomic_DNA"/>
</dbReference>
<gene>
    <name evidence="2" type="ORF">GCM10010466_47270</name>
</gene>
<feature type="transmembrane region" description="Helical" evidence="1">
    <location>
        <begin position="307"/>
        <end position="326"/>
    </location>
</feature>
<proteinExistence type="predicted"/>
<sequence>METTESGPVTPHAVPPGRAARLRDPVTLGAAVLIAASLALRVLILRDSYFVEDDLIFVGNAYENDLTLDFVTRVHKGHFMPGALALTWVLSRIAAYDWLLVASVTFAAQALLAVLQFRLLRLLFGGRPAILVPLAVLLFCPLTIPAFAWWAAALNAVPLQLALVLALTAQVRSARGEGDRHGRRALAWSVLGMAFSTKGVFVPFLAFAVTTAFCGDRRTGWVRSMLRELGRHRWLWAAHAAVLAAYTAVYLARRGTAPGEGAAVPKPGIAAELTGLLLGRTFPSGAVGGPIGWNPTPAGGLAAPSDLTVAAAWLVLAALVAATLLYRRRAVRAWLILAAYLVCADVIPTLIARGSYTGLVGLETRYVADAAVVLGVCLGLALLPLRDEQGAYRRPLPDRAVLSMTAGLTVGAYLVTSTVSIEAYRGTLTGDRVRAYLDTAAAELAAAPAGVVIYPTPLPEDIVLPFNGDRRLTSHLLIPLARPELRARMAHPEPSHEARVFDENGRLAKMTIDAVFFQAAPEGERCIPVVDGEVPLPDAISWGGQATAGALAYTSRRATAVRVEIGDERILLSLKATRGGMVHFPVTEVARGMRIVLEDPAAPLCLTGVGLGAPAAERALPR</sequence>
<reference evidence="3" key="1">
    <citation type="journal article" date="2019" name="Int. J. Syst. Evol. Microbiol.">
        <title>The Global Catalogue of Microorganisms (GCM) 10K type strain sequencing project: providing services to taxonomists for standard genome sequencing and annotation.</title>
        <authorList>
            <consortium name="The Broad Institute Genomics Platform"/>
            <consortium name="The Broad Institute Genome Sequencing Center for Infectious Disease"/>
            <person name="Wu L."/>
            <person name="Ma J."/>
        </authorList>
    </citation>
    <scope>NUCLEOTIDE SEQUENCE [LARGE SCALE GENOMIC DNA]</scope>
    <source>
        <strain evidence="3">JCM 9373</strain>
    </source>
</reference>
<keyword evidence="1" id="KW-0472">Membrane</keyword>
<feature type="transmembrane region" description="Helical" evidence="1">
    <location>
        <begin position="129"/>
        <end position="152"/>
    </location>
</feature>
<evidence type="ECO:0000313" key="2">
    <source>
        <dbReference type="EMBL" id="GAA3150714.1"/>
    </source>
</evidence>
<dbReference type="RefSeq" id="WP_344863011.1">
    <property type="nucleotide sequence ID" value="NZ_BAAAUT010000041.1"/>
</dbReference>
<dbReference type="Proteomes" id="UP001500320">
    <property type="component" value="Unassembled WGS sequence"/>
</dbReference>
<feature type="transmembrane region" description="Helical" evidence="1">
    <location>
        <begin position="185"/>
        <end position="213"/>
    </location>
</feature>
<keyword evidence="3" id="KW-1185">Reference proteome</keyword>
<keyword evidence="1" id="KW-0812">Transmembrane</keyword>
<feature type="transmembrane region" description="Helical" evidence="1">
    <location>
        <begin position="366"/>
        <end position="385"/>
    </location>
</feature>
<keyword evidence="1" id="KW-1133">Transmembrane helix</keyword>
<organism evidence="2 3">
    <name type="scientific">Planomonospora alba</name>
    <dbReference type="NCBI Taxonomy" id="161354"/>
    <lineage>
        <taxon>Bacteria</taxon>
        <taxon>Bacillati</taxon>
        <taxon>Actinomycetota</taxon>
        <taxon>Actinomycetes</taxon>
        <taxon>Streptosporangiales</taxon>
        <taxon>Streptosporangiaceae</taxon>
        <taxon>Planomonospora</taxon>
    </lineage>
</organism>
<comment type="caution">
    <text evidence="2">The sequence shown here is derived from an EMBL/GenBank/DDBJ whole genome shotgun (WGS) entry which is preliminary data.</text>
</comment>
<evidence type="ECO:0000256" key="1">
    <source>
        <dbReference type="SAM" id="Phobius"/>
    </source>
</evidence>